<proteinExistence type="predicted"/>
<dbReference type="AlphaFoldDB" id="E6YKR4"/>
<evidence type="ECO:0000313" key="1">
    <source>
        <dbReference type="EMBL" id="CBI77452.1"/>
    </source>
</evidence>
<dbReference type="EMBL" id="FN645457">
    <property type="protein sequence ID" value="CBI77452.1"/>
    <property type="molecule type" value="Genomic_DNA"/>
</dbReference>
<organism evidence="1">
    <name type="scientific">Bartonella rochalimae ATCC BAA-1498</name>
    <dbReference type="NCBI Taxonomy" id="685782"/>
    <lineage>
        <taxon>Bacteria</taxon>
        <taxon>Pseudomonadati</taxon>
        <taxon>Pseudomonadota</taxon>
        <taxon>Alphaproteobacteria</taxon>
        <taxon>Hyphomicrobiales</taxon>
        <taxon>Bartonellaceae</taxon>
        <taxon>Bartonella</taxon>
    </lineage>
</organism>
<name>E6YKR4_9HYPH</name>
<gene>
    <name evidence="1" type="ORF">BARRO_30033</name>
</gene>
<protein>
    <submittedName>
        <fullName evidence="1">Uncharacterized protein</fullName>
    </submittedName>
</protein>
<sequence>MPVPKTGALPLGYTPKDKIITLAFAPYNDFYNCTQYAKAEVLTFSAYKSLILSLYHKIYY</sequence>
<reference evidence="1" key="1">
    <citation type="journal article" date="2011" name="PLoS Genet.">
        <title>Parallel evolution of a type IV secretion system in radiating lineages of the host-restricted bacterial pathogen Bartonella.</title>
        <authorList>
            <person name="Engel P."/>
            <person name="Salzburger W."/>
            <person name="Liesch M."/>
            <person name="Chang C.C."/>
            <person name="Maruyama S."/>
            <person name="Lanz C."/>
            <person name="Calteau A."/>
            <person name="Lajus A."/>
            <person name="Medigue C."/>
            <person name="Schuster S.C."/>
            <person name="Dehio C."/>
        </authorList>
    </citation>
    <scope>NUCLEOTIDE SEQUENCE</scope>
    <source>
        <strain evidence="1">ATCC BAA-1498</strain>
    </source>
</reference>
<accession>E6YKR4</accession>